<proteinExistence type="predicted"/>
<reference evidence="1 2" key="1">
    <citation type="journal article" date="2010" name="Genome Biol. Evol.">
        <title>The sequence of a 1.8-mb bacterial linear plasmid reveals a rich evolutionary reservoir of secondary metabolic pathways.</title>
        <authorList>
            <person name="Medema M.H."/>
            <person name="Trefzer A."/>
            <person name="Kovalchuk A."/>
            <person name="van den Berg M."/>
            <person name="Mueller U."/>
            <person name="Heijne W."/>
            <person name="Wu L."/>
            <person name="Alam M.T."/>
            <person name="Ronning C.M."/>
            <person name="Nierman W.C."/>
            <person name="Bovenberg R.A.L."/>
            <person name="Breitling R."/>
            <person name="Takano E."/>
        </authorList>
    </citation>
    <scope>NUCLEOTIDE SEQUENCE [LARGE SCALE GENOMIC DNA]</scope>
    <source>
        <strain evidence="2">ATCC 27064 / DSM 738 / JCM 4710 / NBRC 13307 / NCIMB 12785 / NRRL 3585 / VKM Ac-602</strain>
    </source>
</reference>
<dbReference type="AlphaFoldDB" id="E2Q235"/>
<organism evidence="1 2">
    <name type="scientific">Streptomyces clavuligerus</name>
    <dbReference type="NCBI Taxonomy" id="1901"/>
    <lineage>
        <taxon>Bacteria</taxon>
        <taxon>Bacillati</taxon>
        <taxon>Actinomycetota</taxon>
        <taxon>Actinomycetes</taxon>
        <taxon>Kitasatosporales</taxon>
        <taxon>Streptomycetaceae</taxon>
        <taxon>Streptomyces</taxon>
    </lineage>
</organism>
<name>E2Q235_STRCL</name>
<evidence type="ECO:0000313" key="2">
    <source>
        <dbReference type="Proteomes" id="UP000002357"/>
    </source>
</evidence>
<gene>
    <name evidence="1" type="ORF">SCLAV_1586</name>
</gene>
<dbReference type="EMBL" id="CM000913">
    <property type="protein sequence ID" value="EFG06661.1"/>
    <property type="molecule type" value="Genomic_DNA"/>
</dbReference>
<accession>E2Q235</accession>
<sequence length="32" mass="3637">MDSPTPRSDDCDHDWVGWSGKIRCRKCGATQQ</sequence>
<keyword evidence="2" id="KW-1185">Reference proteome</keyword>
<evidence type="ECO:0000313" key="1">
    <source>
        <dbReference type="EMBL" id="EFG06661.1"/>
    </source>
</evidence>
<protein>
    <submittedName>
        <fullName evidence="1">Uncharacterized protein</fullName>
    </submittedName>
</protein>
<dbReference type="Proteomes" id="UP000002357">
    <property type="component" value="Chromosome"/>
</dbReference>